<feature type="compositionally biased region" description="Basic and acidic residues" evidence="1">
    <location>
        <begin position="188"/>
        <end position="213"/>
    </location>
</feature>
<protein>
    <submittedName>
        <fullName evidence="2">Root-knot resistance protein</fullName>
    </submittedName>
</protein>
<name>A0A6B9V813_ARAHY</name>
<evidence type="ECO:0000256" key="1">
    <source>
        <dbReference type="SAM" id="MobiDB-lite"/>
    </source>
</evidence>
<organism evidence="2 3">
    <name type="scientific">Arachis hypogaea</name>
    <name type="common">Peanut</name>
    <dbReference type="NCBI Taxonomy" id="3818"/>
    <lineage>
        <taxon>Eukaryota</taxon>
        <taxon>Viridiplantae</taxon>
        <taxon>Streptophyta</taxon>
        <taxon>Embryophyta</taxon>
        <taxon>Tracheophyta</taxon>
        <taxon>Spermatophyta</taxon>
        <taxon>Magnoliopsida</taxon>
        <taxon>eudicotyledons</taxon>
        <taxon>Gunneridae</taxon>
        <taxon>Pentapetalae</taxon>
        <taxon>rosids</taxon>
        <taxon>fabids</taxon>
        <taxon>Fabales</taxon>
        <taxon>Fabaceae</taxon>
        <taxon>Papilionoideae</taxon>
        <taxon>50 kb inversion clade</taxon>
        <taxon>dalbergioids sensu lato</taxon>
        <taxon>Dalbergieae</taxon>
        <taxon>Pterocarpus clade</taxon>
        <taxon>Arachis</taxon>
    </lineage>
</organism>
<feature type="region of interest" description="Disordered" evidence="1">
    <location>
        <begin position="33"/>
        <end position="479"/>
    </location>
</feature>
<feature type="region of interest" description="Disordered" evidence="1">
    <location>
        <begin position="491"/>
        <end position="569"/>
    </location>
</feature>
<dbReference type="AlphaFoldDB" id="A0A6B9V813"/>
<dbReference type="PANTHER" id="PTHR37729:SF1">
    <property type="entry name" value="NEUROFILAMENT PROTEIN-LIKE PROTEIN"/>
    <property type="match status" value="1"/>
</dbReference>
<feature type="compositionally biased region" description="Basic and acidic residues" evidence="1">
    <location>
        <begin position="61"/>
        <end position="92"/>
    </location>
</feature>
<dbReference type="EMBL" id="CP031001">
    <property type="protein sequence ID" value="QHN77165.1"/>
    <property type="molecule type" value="Genomic_DNA"/>
</dbReference>
<evidence type="ECO:0000313" key="3">
    <source>
        <dbReference type="Proteomes" id="UP000464620"/>
    </source>
</evidence>
<feature type="compositionally biased region" description="Acidic residues" evidence="1">
    <location>
        <begin position="417"/>
        <end position="435"/>
    </location>
</feature>
<feature type="region of interest" description="Disordered" evidence="1">
    <location>
        <begin position="609"/>
        <end position="758"/>
    </location>
</feature>
<proteinExistence type="predicted"/>
<feature type="compositionally biased region" description="Basic and acidic residues" evidence="1">
    <location>
        <begin position="504"/>
        <end position="532"/>
    </location>
</feature>
<sequence>MATEAAASDHTSVIADEQIVKKEKNEAIAEMIASLVNEDGDDKTGKTDDAQGEEASPPSKTEVEAEAIDKSIDLEEEKPNDSPADAKRHEVPSGEEDEKKDDSALQDVNSTNKELIPESVTIIPELEETPPTEPVVKIEKEQEKQPEKIDVQEDSANEVKESEISATQVQETPKKLEEESLPEASTETIEKSEVAKESKVLEQSVEKEEKPEAELVATQLDKTEAEEETTQEEPAEPEQEQEVVKEKQILEPSTEKEEKSEAELVATQLDKPEPEEETTREEPAEPAQEQEVVKEKQILEPSAEKEEKLEPVTTKEESQDAENPSTVEEEEQPREVSEEEVLKDKNSDEAESAETEKTEPLVTEVEEAPKEPEKQSSEIEEEEQANAAAVPEHSAETVEETNNSEKEEKQVNADAVPEPEVETLEETNNAEEGSAETEKAERLPTGKVDENPIKPEKQEEKSQTVIAETVDEVHSPEKTATVIPEESLKLETAAVPEKADEVEEKPRELSQVEETETKQEVLAENTKKEDKTSVTATSNAGETYHEEEVAEKVVEEDCSKKETSVADEAQNEVAQDVKLVEQVSSDIIDEEKENHAPVTASIAEKVEDVAAKEQEPEEALIAVPREAEIEINKPEEPTDAKASTTPETECIEDKKEVKAESKVDEISAAVKEPVRETLASKFEQQEEESAKKEEEIESKETTSREVPKEAPAKPVQKQSNNIISKVKQSLVKAKKAITGKSPSSKNLNSDAKGDIKVK</sequence>
<feature type="compositionally biased region" description="Basic and acidic residues" evidence="1">
    <location>
        <begin position="136"/>
        <end position="163"/>
    </location>
</feature>
<feature type="compositionally biased region" description="Basic and acidic residues" evidence="1">
    <location>
        <begin position="651"/>
        <end position="665"/>
    </location>
</feature>
<reference evidence="2 3" key="1">
    <citation type="submission" date="2020-01" db="EMBL/GenBank/DDBJ databases">
        <title>Genome sequence of Arachis hypogaea, cultivar Shitouqi.</title>
        <authorList>
            <person name="Zhuang W."/>
            <person name="Chen H."/>
            <person name="Varshney R."/>
            <person name="Wang D."/>
            <person name="Ming R."/>
        </authorList>
    </citation>
    <scope>NUCLEOTIDE SEQUENCE [LARGE SCALE GENOMIC DNA]</scope>
    <source>
        <tissue evidence="2">Young leaf</tissue>
    </source>
</reference>
<dbReference type="Proteomes" id="UP000464620">
    <property type="component" value="Chromosome B09"/>
</dbReference>
<feature type="compositionally biased region" description="Polar residues" evidence="1">
    <location>
        <begin position="716"/>
        <end position="727"/>
    </location>
</feature>
<feature type="compositionally biased region" description="Basic and acidic residues" evidence="1">
    <location>
        <begin position="436"/>
        <end position="462"/>
    </location>
</feature>
<feature type="compositionally biased region" description="Acidic residues" evidence="1">
    <location>
        <begin position="224"/>
        <end position="241"/>
    </location>
</feature>
<accession>A0A6B9V813</accession>
<feature type="compositionally biased region" description="Basic and acidic residues" evidence="1">
    <location>
        <begin position="543"/>
        <end position="564"/>
    </location>
</feature>
<gene>
    <name evidence="2" type="ORF">DS421_19g650280</name>
</gene>
<dbReference type="Gramene" id="arahy.Tifrunner.gnm2.ann2.Ah19g195800.1">
    <property type="protein sequence ID" value="arahy.Tifrunner.gnm2.ann2.Ah19g195800.1-CDS"/>
    <property type="gene ID" value="arahy.Tifrunner.gnm2.ann2.Ah19g195800"/>
</dbReference>
<dbReference type="PANTHER" id="PTHR37729">
    <property type="entry name" value="NEUROFILAMENT PROTEIN-LIKE PROTEIN"/>
    <property type="match status" value="1"/>
</dbReference>
<feature type="compositionally biased region" description="Basic and acidic residues" evidence="1">
    <location>
        <begin position="625"/>
        <end position="639"/>
    </location>
</feature>
<feature type="compositionally biased region" description="Basic and acidic residues" evidence="1">
    <location>
        <begin position="367"/>
        <end position="377"/>
    </location>
</feature>
<feature type="compositionally biased region" description="Basic and acidic residues" evidence="1">
    <location>
        <begin position="333"/>
        <end position="359"/>
    </location>
</feature>
<feature type="compositionally biased region" description="Basic and acidic residues" evidence="1">
    <location>
        <begin position="291"/>
        <end position="318"/>
    </location>
</feature>
<feature type="compositionally biased region" description="Polar residues" evidence="1">
    <location>
        <begin position="740"/>
        <end position="749"/>
    </location>
</feature>
<feature type="compositionally biased region" description="Basic and acidic residues" evidence="1">
    <location>
        <begin position="242"/>
        <end position="262"/>
    </location>
</feature>
<evidence type="ECO:0000313" key="2">
    <source>
        <dbReference type="EMBL" id="QHN77165.1"/>
    </source>
</evidence>
<dbReference type="OrthoDB" id="1304274at2759"/>
<feature type="compositionally biased region" description="Basic and acidic residues" evidence="1">
    <location>
        <begin position="688"/>
        <end position="711"/>
    </location>
</feature>